<dbReference type="EMBL" id="UYRU01060844">
    <property type="protein sequence ID" value="VDN14936.1"/>
    <property type="molecule type" value="Genomic_DNA"/>
</dbReference>
<protein>
    <recommendedName>
        <fullName evidence="3">Laminin G domain-containing protein</fullName>
    </recommendedName>
</protein>
<sequence length="88" mass="9524">MCLIFTPTESSGEQFNEQQSIWLGSYPGQTGSGALRGVLTGVFYNGLLLGDLAAGLSHRADVHVSRHPDIQYLANFKVKLATDSPLKM</sequence>
<dbReference type="OrthoDB" id="6249781at2759"/>
<reference evidence="1 2" key="1">
    <citation type="submission" date="2018-11" db="EMBL/GenBank/DDBJ databases">
        <authorList>
            <consortium name="Pathogen Informatics"/>
        </authorList>
    </citation>
    <scope>NUCLEOTIDE SEQUENCE [LARGE SCALE GENOMIC DNA]</scope>
</reference>
<dbReference type="AlphaFoldDB" id="A0A3P7PAG8"/>
<evidence type="ECO:0000313" key="1">
    <source>
        <dbReference type="EMBL" id="VDN14936.1"/>
    </source>
</evidence>
<gene>
    <name evidence="1" type="ORF">DILT_LOCUS10767</name>
</gene>
<organism evidence="1 2">
    <name type="scientific">Dibothriocephalus latus</name>
    <name type="common">Fish tapeworm</name>
    <name type="synonym">Diphyllobothrium latum</name>
    <dbReference type="NCBI Taxonomy" id="60516"/>
    <lineage>
        <taxon>Eukaryota</taxon>
        <taxon>Metazoa</taxon>
        <taxon>Spiralia</taxon>
        <taxon>Lophotrochozoa</taxon>
        <taxon>Platyhelminthes</taxon>
        <taxon>Cestoda</taxon>
        <taxon>Eucestoda</taxon>
        <taxon>Diphyllobothriidea</taxon>
        <taxon>Diphyllobothriidae</taxon>
        <taxon>Dibothriocephalus</taxon>
    </lineage>
</organism>
<proteinExistence type="predicted"/>
<evidence type="ECO:0000313" key="2">
    <source>
        <dbReference type="Proteomes" id="UP000281553"/>
    </source>
</evidence>
<dbReference type="Proteomes" id="UP000281553">
    <property type="component" value="Unassembled WGS sequence"/>
</dbReference>
<keyword evidence="2" id="KW-1185">Reference proteome</keyword>
<name>A0A3P7PAG8_DIBLA</name>
<accession>A0A3P7PAG8</accession>
<dbReference type="Gene3D" id="2.60.120.200">
    <property type="match status" value="1"/>
</dbReference>
<evidence type="ECO:0008006" key="3">
    <source>
        <dbReference type="Google" id="ProtNLM"/>
    </source>
</evidence>